<dbReference type="AlphaFoldDB" id="A0A7C8MFB0"/>
<dbReference type="OrthoDB" id="4757095at2759"/>
<dbReference type="Pfam" id="PF24864">
    <property type="entry name" value="DUF7730"/>
    <property type="match status" value="1"/>
</dbReference>
<feature type="domain" description="DUF7730" evidence="1">
    <location>
        <begin position="43"/>
        <end position="254"/>
    </location>
</feature>
<dbReference type="EMBL" id="JAADJZ010000002">
    <property type="protein sequence ID" value="KAF2877038.1"/>
    <property type="molecule type" value="Genomic_DNA"/>
</dbReference>
<dbReference type="Proteomes" id="UP000481861">
    <property type="component" value="Unassembled WGS sequence"/>
</dbReference>
<keyword evidence="3" id="KW-1185">Reference proteome</keyword>
<reference evidence="2 3" key="1">
    <citation type="submission" date="2020-01" db="EMBL/GenBank/DDBJ databases">
        <authorList>
            <consortium name="DOE Joint Genome Institute"/>
            <person name="Haridas S."/>
            <person name="Albert R."/>
            <person name="Binder M."/>
            <person name="Bloem J."/>
            <person name="Labutti K."/>
            <person name="Salamov A."/>
            <person name="Andreopoulos B."/>
            <person name="Baker S.E."/>
            <person name="Barry K."/>
            <person name="Bills G."/>
            <person name="Bluhm B.H."/>
            <person name="Cannon C."/>
            <person name="Castanera R."/>
            <person name="Culley D.E."/>
            <person name="Daum C."/>
            <person name="Ezra D."/>
            <person name="Gonzalez J.B."/>
            <person name="Henrissat B."/>
            <person name="Kuo A."/>
            <person name="Liang C."/>
            <person name="Lipzen A."/>
            <person name="Lutzoni F."/>
            <person name="Magnuson J."/>
            <person name="Mondo S."/>
            <person name="Nolan M."/>
            <person name="Ohm R."/>
            <person name="Pangilinan J."/>
            <person name="Park H.-J.H."/>
            <person name="Ramirez L."/>
            <person name="Alfaro M."/>
            <person name="Sun H."/>
            <person name="Tritt A."/>
            <person name="Yoshinaga Y."/>
            <person name="Zwiers L.-H.L."/>
            <person name="Turgeon B.G."/>
            <person name="Goodwin S.B."/>
            <person name="Spatafora J.W."/>
            <person name="Crous P.W."/>
            <person name="Grigoriev I.V."/>
        </authorList>
    </citation>
    <scope>NUCLEOTIDE SEQUENCE [LARGE SCALE GENOMIC DNA]</scope>
    <source>
        <strain evidence="2 3">CBS 611.86</strain>
    </source>
</reference>
<evidence type="ECO:0000259" key="1">
    <source>
        <dbReference type="Pfam" id="PF24864"/>
    </source>
</evidence>
<evidence type="ECO:0000313" key="2">
    <source>
        <dbReference type="EMBL" id="KAF2877038.1"/>
    </source>
</evidence>
<accession>A0A7C8MFB0</accession>
<proteinExistence type="predicted"/>
<protein>
    <recommendedName>
        <fullName evidence="1">DUF7730 domain-containing protein</fullName>
    </recommendedName>
</protein>
<sequence>MRKFIFAKFSKKRSASASTSHRLPPTPTAWPLRPDGPAPAICDQLQSPLYGKLSAELRLLIYGLALGDPTRLLHICKNTWRRHRRVPVAHYRCTDTDSPFPTWQHTCFDVICNRRRAATPTEDKLLALLLTCRLVYHDALNILYEENIFHFQGAPAVKQLRTSLSSVQWRALRHVHISTEFVPLSAHPAHDINQTPLWPDERLDGWIGYCQCLREIPDLRTLRFEITMRAKDYMWVLKRVLEALQHLQARVFEVELNVDIPDDLLHELGTLRFQTIGKERPENEEVVLRAMTSFLQI</sequence>
<dbReference type="PANTHER" id="PTHR38790">
    <property type="entry name" value="2EXR DOMAIN-CONTAINING PROTEIN-RELATED"/>
    <property type="match status" value="1"/>
</dbReference>
<name>A0A7C8MFB0_9PLEO</name>
<dbReference type="InterPro" id="IPR056632">
    <property type="entry name" value="DUF7730"/>
</dbReference>
<organism evidence="2 3">
    <name type="scientific">Massariosphaeria phaeospora</name>
    <dbReference type="NCBI Taxonomy" id="100035"/>
    <lineage>
        <taxon>Eukaryota</taxon>
        <taxon>Fungi</taxon>
        <taxon>Dikarya</taxon>
        <taxon>Ascomycota</taxon>
        <taxon>Pezizomycotina</taxon>
        <taxon>Dothideomycetes</taxon>
        <taxon>Pleosporomycetidae</taxon>
        <taxon>Pleosporales</taxon>
        <taxon>Pleosporales incertae sedis</taxon>
        <taxon>Massariosphaeria</taxon>
    </lineage>
</organism>
<gene>
    <name evidence="2" type="ORF">BDV95DRAFT_137646</name>
</gene>
<evidence type="ECO:0000313" key="3">
    <source>
        <dbReference type="Proteomes" id="UP000481861"/>
    </source>
</evidence>
<comment type="caution">
    <text evidence="2">The sequence shown here is derived from an EMBL/GenBank/DDBJ whole genome shotgun (WGS) entry which is preliminary data.</text>
</comment>